<reference evidence="1" key="1">
    <citation type="submission" date="2022-04" db="EMBL/GenBank/DDBJ databases">
        <title>Jade perch genome.</title>
        <authorList>
            <person name="Chao B."/>
        </authorList>
    </citation>
    <scope>NUCLEOTIDE SEQUENCE</scope>
    <source>
        <strain evidence="1">CB-2022</strain>
    </source>
</reference>
<gene>
    <name evidence="1" type="ORF">L3Q82_000791</name>
</gene>
<dbReference type="EMBL" id="CM041541">
    <property type="protein sequence ID" value="KAI3365791.1"/>
    <property type="molecule type" value="Genomic_DNA"/>
</dbReference>
<sequence>MKIRCEPSNEEAEAEDSEVDSSITQAEVTEVVCKVLDGKAPGADEIRPEYLKSLDVVVVVPGGLRQGCLRVYGSLPNQYTLCFVDLEKAFDRVPRGILWGVLREYGVRGLC</sequence>
<protein>
    <submittedName>
        <fullName evidence="1">Uncharacterized protein</fullName>
    </submittedName>
</protein>
<accession>A0ACB8WDE0</accession>
<evidence type="ECO:0000313" key="2">
    <source>
        <dbReference type="Proteomes" id="UP000831701"/>
    </source>
</evidence>
<name>A0ACB8WDE0_9TELE</name>
<dbReference type="Proteomes" id="UP000831701">
    <property type="component" value="Chromosome 11"/>
</dbReference>
<evidence type="ECO:0000313" key="1">
    <source>
        <dbReference type="EMBL" id="KAI3365791.1"/>
    </source>
</evidence>
<comment type="caution">
    <text evidence="1">The sequence shown here is derived from an EMBL/GenBank/DDBJ whole genome shotgun (WGS) entry which is preliminary data.</text>
</comment>
<proteinExistence type="predicted"/>
<keyword evidence="2" id="KW-1185">Reference proteome</keyword>
<organism evidence="1 2">
    <name type="scientific">Scortum barcoo</name>
    <name type="common">barcoo grunter</name>
    <dbReference type="NCBI Taxonomy" id="214431"/>
    <lineage>
        <taxon>Eukaryota</taxon>
        <taxon>Metazoa</taxon>
        <taxon>Chordata</taxon>
        <taxon>Craniata</taxon>
        <taxon>Vertebrata</taxon>
        <taxon>Euteleostomi</taxon>
        <taxon>Actinopterygii</taxon>
        <taxon>Neopterygii</taxon>
        <taxon>Teleostei</taxon>
        <taxon>Neoteleostei</taxon>
        <taxon>Acanthomorphata</taxon>
        <taxon>Eupercaria</taxon>
        <taxon>Centrarchiformes</taxon>
        <taxon>Terapontoidei</taxon>
        <taxon>Terapontidae</taxon>
        <taxon>Scortum</taxon>
    </lineage>
</organism>